<dbReference type="OrthoDB" id="7365969at2"/>
<proteinExistence type="predicted"/>
<dbReference type="PANTHER" id="PTHR37539:SF1">
    <property type="entry name" value="ER-BOUND OXYGENASE MPAB_MPAB'_RUBBER OXYGENASE CATALYTIC DOMAIN-CONTAINING PROTEIN"/>
    <property type="match status" value="1"/>
</dbReference>
<evidence type="ECO:0000313" key="2">
    <source>
        <dbReference type="EMBL" id="KYO54819.1"/>
    </source>
</evidence>
<dbReference type="PANTHER" id="PTHR37539">
    <property type="entry name" value="SECRETED PROTEIN-RELATED"/>
    <property type="match status" value="1"/>
</dbReference>
<dbReference type="GO" id="GO:0016491">
    <property type="term" value="F:oxidoreductase activity"/>
    <property type="evidence" value="ECO:0007669"/>
    <property type="project" value="InterPro"/>
</dbReference>
<sequence length="390" mass="43056">MQIPSAYQDGMARAGRIDPALTETYLRHTMIGDPLADAVMAAFRDVPAPVQRDWMHRGMDGGPMAVADAPAAWRDFLAETERVPDWFDPGFTGPGCRAFHGNSEMFIAAFVGAVLVEGFSTLISKSFSITGRLVDQGVRRLKQNNRHISEIFLPGGLDRHGDGWKMSVRIRLMHARLRVLLATAEEWDGPAWGVPLSSAHIAFATAAFSGGLLDRARKLGVEPTEEERRSFMMIWRYSGHLMGVAPELQAADEAAAMHLFRLGMAAEPPPDLEAILLANGLINSAPVVAGITDAGERRKLVRLIYSVSRGMIGDQLADALNYPPARNFGALAALRLRNRADRVLRRHVPAWDRRRRAFQFAQMIDLSFSDGAGNDYRMPAHLHAEKDRPS</sequence>
<evidence type="ECO:0000259" key="1">
    <source>
        <dbReference type="Pfam" id="PF09995"/>
    </source>
</evidence>
<feature type="domain" description="ER-bound oxygenase mpaB/mpaB'/Rubber oxygenase catalytic" evidence="1">
    <location>
        <begin position="99"/>
        <end position="328"/>
    </location>
</feature>
<dbReference type="AlphaFoldDB" id="A0A162LG46"/>
<name>A0A162LG46_9PROT</name>
<dbReference type="InterPro" id="IPR018713">
    <property type="entry name" value="MPAB/Lcp_cat_dom"/>
</dbReference>
<comment type="caution">
    <text evidence="2">The sequence shown here is derived from an EMBL/GenBank/DDBJ whole genome shotgun (WGS) entry which is preliminary data.</text>
</comment>
<reference evidence="2 3" key="1">
    <citation type="submission" date="2015-12" db="EMBL/GenBank/DDBJ databases">
        <title>Genome sequence of Tistrella mobilis MCCC 1A02139.</title>
        <authorList>
            <person name="Lu L."/>
            <person name="Lai Q."/>
            <person name="Shao Z."/>
            <person name="Qian P."/>
        </authorList>
    </citation>
    <scope>NUCLEOTIDE SEQUENCE [LARGE SCALE GENOMIC DNA]</scope>
    <source>
        <strain evidence="2 3">MCCC 1A02139</strain>
    </source>
</reference>
<dbReference type="Pfam" id="PF09995">
    <property type="entry name" value="MPAB_Lcp_cat"/>
    <property type="match status" value="1"/>
</dbReference>
<gene>
    <name evidence="2" type="ORF">AUP44_03195</name>
</gene>
<evidence type="ECO:0000313" key="3">
    <source>
        <dbReference type="Proteomes" id="UP000075787"/>
    </source>
</evidence>
<organism evidence="2 3">
    <name type="scientific">Tistrella mobilis</name>
    <dbReference type="NCBI Taxonomy" id="171437"/>
    <lineage>
        <taxon>Bacteria</taxon>
        <taxon>Pseudomonadati</taxon>
        <taxon>Pseudomonadota</taxon>
        <taxon>Alphaproteobacteria</taxon>
        <taxon>Geminicoccales</taxon>
        <taxon>Geminicoccaceae</taxon>
        <taxon>Tistrella</taxon>
    </lineage>
</organism>
<accession>A0A162LG46</accession>
<dbReference type="InterPro" id="IPR037473">
    <property type="entry name" value="Lcp-like"/>
</dbReference>
<dbReference type="EMBL" id="LPZR01000079">
    <property type="protein sequence ID" value="KYO54819.1"/>
    <property type="molecule type" value="Genomic_DNA"/>
</dbReference>
<dbReference type="GeneID" id="97239906"/>
<protein>
    <recommendedName>
        <fullName evidence="1">ER-bound oxygenase mpaB/mpaB'/Rubber oxygenase catalytic domain-containing protein</fullName>
    </recommendedName>
</protein>
<dbReference type="Proteomes" id="UP000075787">
    <property type="component" value="Unassembled WGS sequence"/>
</dbReference>
<dbReference type="RefSeq" id="WP_062762741.1">
    <property type="nucleotide sequence ID" value="NZ_CP121045.1"/>
</dbReference>